<dbReference type="PANTHER" id="PTHR24392">
    <property type="entry name" value="ZINC FINGER PROTEIN"/>
    <property type="match status" value="1"/>
</dbReference>
<keyword evidence="12" id="KW-0539">Nucleus</keyword>
<evidence type="ECO:0000256" key="3">
    <source>
        <dbReference type="ARBA" id="ARBA00007746"/>
    </source>
</evidence>
<evidence type="ECO:0000256" key="10">
    <source>
        <dbReference type="ARBA" id="ARBA00022833"/>
    </source>
</evidence>
<evidence type="ECO:0000256" key="7">
    <source>
        <dbReference type="ARBA" id="ARBA00022723"/>
    </source>
</evidence>
<feature type="domain" description="C2H2-type" evidence="14">
    <location>
        <begin position="200"/>
        <end position="227"/>
    </location>
</feature>
<evidence type="ECO:0000256" key="12">
    <source>
        <dbReference type="ARBA" id="ARBA00023242"/>
    </source>
</evidence>
<reference evidence="15" key="1">
    <citation type="journal article" date="2016" name="Sci. Rep.">
        <title>Molecular characterization of firefly nuptial gifts: a multi-omics approach sheds light on postcopulatory sexual selection.</title>
        <authorList>
            <person name="Al-Wathiqui N."/>
            <person name="Fallon T.R."/>
            <person name="South A."/>
            <person name="Weng J.K."/>
            <person name="Lewis S.M."/>
        </authorList>
    </citation>
    <scope>NUCLEOTIDE SEQUENCE</scope>
</reference>
<dbReference type="InterPro" id="IPR036236">
    <property type="entry name" value="Znf_C2H2_sf"/>
</dbReference>
<keyword evidence="8" id="KW-0677">Repeat</keyword>
<evidence type="ECO:0000256" key="1">
    <source>
        <dbReference type="ARBA" id="ARBA00003983"/>
    </source>
</evidence>
<dbReference type="SUPFAM" id="SSF57667">
    <property type="entry name" value="beta-beta-alpha zinc fingers"/>
    <property type="match status" value="3"/>
</dbReference>
<dbReference type="GO" id="GO:0008270">
    <property type="term" value="F:zinc ion binding"/>
    <property type="evidence" value="ECO:0007669"/>
    <property type="project" value="UniProtKB-KW"/>
</dbReference>
<evidence type="ECO:0000256" key="11">
    <source>
        <dbReference type="ARBA" id="ARBA00023125"/>
    </source>
</evidence>
<dbReference type="PANTHER" id="PTHR24392:SF49">
    <property type="entry name" value="PROTEIN HUNCHBACK"/>
    <property type="match status" value="1"/>
</dbReference>
<dbReference type="EMBL" id="GEZM01063681">
    <property type="protein sequence ID" value="JAV69021.1"/>
    <property type="molecule type" value="Transcribed_RNA"/>
</dbReference>
<protein>
    <recommendedName>
        <fullName evidence="4">Protein hunchback</fullName>
    </recommendedName>
</protein>
<organism evidence="15">
    <name type="scientific">Photinus pyralis</name>
    <name type="common">Common eastern firefly</name>
    <name type="synonym">Lampyris pyralis</name>
    <dbReference type="NCBI Taxonomy" id="7054"/>
    <lineage>
        <taxon>Eukaryota</taxon>
        <taxon>Metazoa</taxon>
        <taxon>Ecdysozoa</taxon>
        <taxon>Arthropoda</taxon>
        <taxon>Hexapoda</taxon>
        <taxon>Insecta</taxon>
        <taxon>Pterygota</taxon>
        <taxon>Neoptera</taxon>
        <taxon>Endopterygota</taxon>
        <taxon>Coleoptera</taxon>
        <taxon>Polyphaga</taxon>
        <taxon>Elateriformia</taxon>
        <taxon>Elateroidea</taxon>
        <taxon>Lampyridae</taxon>
        <taxon>Lampyrinae</taxon>
        <taxon>Photinus</taxon>
    </lineage>
</organism>
<keyword evidence="11" id="KW-0238">DNA-binding</keyword>
<dbReference type="AlphaFoldDB" id="A0A1Y1L8A1"/>
<dbReference type="PROSITE" id="PS50157">
    <property type="entry name" value="ZINC_FINGER_C2H2_2"/>
    <property type="match status" value="1"/>
</dbReference>
<evidence type="ECO:0000256" key="6">
    <source>
        <dbReference type="ARBA" id="ARBA00022492"/>
    </source>
</evidence>
<accession>A0A1Y1L8A1</accession>
<comment type="similarity">
    <text evidence="3">Belongs to the hunchback C2H2-type zinc-finger protein family.</text>
</comment>
<evidence type="ECO:0000256" key="8">
    <source>
        <dbReference type="ARBA" id="ARBA00022737"/>
    </source>
</evidence>
<name>A0A1Y1L8A1_PHOPY</name>
<evidence type="ECO:0000256" key="5">
    <source>
        <dbReference type="ARBA" id="ARBA00022473"/>
    </source>
</evidence>
<dbReference type="SMART" id="SM00355">
    <property type="entry name" value="ZnF_C2H2"/>
    <property type="match status" value="8"/>
</dbReference>
<sequence length="347" mass="40701">MALNDYFTVKLEQEGEEEINSLLEGNFFLNNEDCTTIKEEHKNTEDLDEEVQEQNNYALNFICDRCDYTSNSEFSIRKHILTHGLLKGFKCDSCNFVTKTEQLLQRHLLKHDQVGIDFKYISHDHDYAIKVAKYFKCASYGSSNGHLLTRKVQDATNDRRHLGRKRIPKDFKCDKCVFSTYNMQLLIKHLLKHQVVPKCFKCESCDYVASAKYKLKVHVRTHRADLKCDSCDYVTKYQIRLKSHLLTHKVPAHLKCNHCSYGTNDKHYLKRHLGRHRIAADFKCNNCEYVTNDGQSFKNHSFKHYTHCPAFNVPKRFKCGSCDYVTSYWCDLTSHFRTHNNSVLLKI</sequence>
<evidence type="ECO:0000259" key="14">
    <source>
        <dbReference type="PROSITE" id="PS50157"/>
    </source>
</evidence>
<evidence type="ECO:0000313" key="15">
    <source>
        <dbReference type="EMBL" id="JAV69021.1"/>
    </source>
</evidence>
<dbReference type="GO" id="GO:0035282">
    <property type="term" value="P:segmentation"/>
    <property type="evidence" value="ECO:0007669"/>
    <property type="project" value="UniProtKB-KW"/>
</dbReference>
<evidence type="ECO:0000256" key="13">
    <source>
        <dbReference type="PROSITE-ProRule" id="PRU00042"/>
    </source>
</evidence>
<keyword evidence="5" id="KW-0217">Developmental protein</keyword>
<evidence type="ECO:0000256" key="4">
    <source>
        <dbReference type="ARBA" id="ARBA00013638"/>
    </source>
</evidence>
<keyword evidence="10" id="KW-0862">Zinc</keyword>
<dbReference type="InterPro" id="IPR013087">
    <property type="entry name" value="Znf_C2H2_type"/>
</dbReference>
<keyword evidence="7" id="KW-0479">Metal-binding</keyword>
<evidence type="ECO:0000256" key="2">
    <source>
        <dbReference type="ARBA" id="ARBA00004123"/>
    </source>
</evidence>
<comment type="subcellular location">
    <subcellularLocation>
        <location evidence="2">Nucleus</location>
    </subcellularLocation>
</comment>
<comment type="function">
    <text evidence="1">Gap class segmentation protein that controls development of head structures.</text>
</comment>
<proteinExistence type="inferred from homology"/>
<dbReference type="Gene3D" id="3.30.160.60">
    <property type="entry name" value="Classic Zinc Finger"/>
    <property type="match status" value="4"/>
</dbReference>
<keyword evidence="9 13" id="KW-0863">Zinc-finger</keyword>
<evidence type="ECO:0000256" key="9">
    <source>
        <dbReference type="ARBA" id="ARBA00022771"/>
    </source>
</evidence>
<dbReference type="GO" id="GO:0003677">
    <property type="term" value="F:DNA binding"/>
    <property type="evidence" value="ECO:0007669"/>
    <property type="project" value="UniProtKB-KW"/>
</dbReference>
<keyword evidence="6" id="KW-0302">Gap protein</keyword>
<dbReference type="GO" id="GO:0005634">
    <property type="term" value="C:nucleus"/>
    <property type="evidence" value="ECO:0007669"/>
    <property type="project" value="UniProtKB-SubCell"/>
</dbReference>